<proteinExistence type="predicted"/>
<feature type="transmembrane region" description="Helical" evidence="1">
    <location>
        <begin position="55"/>
        <end position="79"/>
    </location>
</feature>
<dbReference type="Proteomes" id="UP000247416">
    <property type="component" value="Unassembled WGS sequence"/>
</dbReference>
<accession>A0A318TML7</accession>
<organism evidence="2 3">
    <name type="scientific">Ureibacillus chungkukjangi</name>
    <dbReference type="NCBI Taxonomy" id="1202712"/>
    <lineage>
        <taxon>Bacteria</taxon>
        <taxon>Bacillati</taxon>
        <taxon>Bacillota</taxon>
        <taxon>Bacilli</taxon>
        <taxon>Bacillales</taxon>
        <taxon>Caryophanaceae</taxon>
        <taxon>Ureibacillus</taxon>
    </lineage>
</organism>
<evidence type="ECO:0000313" key="2">
    <source>
        <dbReference type="EMBL" id="PYF06111.1"/>
    </source>
</evidence>
<dbReference type="OrthoDB" id="2883158at2"/>
<sequence>MKVRRIRGFVIDFLLSIAFCIILSILAFLVIAVITLLFLPFVASYGETWNPILSAIINGLLLLGFLAFVVTSLGVNFKFTLTWGYKLNGLMLGNSGKLRLFTWWFIRNGIAGLFIFIYAYHRGNNMDYDYLLFPIALYIFYLGIDGIVFFLTNGKKTLTDIWTGIEVLETSDVVNENTQQSLY</sequence>
<evidence type="ECO:0000313" key="3">
    <source>
        <dbReference type="Proteomes" id="UP000247416"/>
    </source>
</evidence>
<protein>
    <recommendedName>
        <fullName evidence="4">RDD family protein</fullName>
    </recommendedName>
</protein>
<dbReference type="AlphaFoldDB" id="A0A318TML7"/>
<gene>
    <name evidence="2" type="ORF">BJ095_11272</name>
</gene>
<feature type="transmembrane region" description="Helical" evidence="1">
    <location>
        <begin position="131"/>
        <end position="151"/>
    </location>
</feature>
<name>A0A318TML7_9BACL</name>
<comment type="caution">
    <text evidence="2">The sequence shown here is derived from an EMBL/GenBank/DDBJ whole genome shotgun (WGS) entry which is preliminary data.</text>
</comment>
<reference evidence="2 3" key="1">
    <citation type="submission" date="2018-06" db="EMBL/GenBank/DDBJ databases">
        <title>Genomic Encyclopedia of Archaeal and Bacterial Type Strains, Phase II (KMG-II): from individual species to whole genera.</title>
        <authorList>
            <person name="Goeker M."/>
        </authorList>
    </citation>
    <scope>NUCLEOTIDE SEQUENCE [LARGE SCALE GENOMIC DNA]</scope>
    <source>
        <strain evidence="2 3">KACC 16626</strain>
    </source>
</reference>
<feature type="transmembrane region" description="Helical" evidence="1">
    <location>
        <begin position="12"/>
        <end position="43"/>
    </location>
</feature>
<evidence type="ECO:0000256" key="1">
    <source>
        <dbReference type="SAM" id="Phobius"/>
    </source>
</evidence>
<dbReference type="EMBL" id="QJTJ01000012">
    <property type="protein sequence ID" value="PYF06111.1"/>
    <property type="molecule type" value="Genomic_DNA"/>
</dbReference>
<evidence type="ECO:0008006" key="4">
    <source>
        <dbReference type="Google" id="ProtNLM"/>
    </source>
</evidence>
<feature type="transmembrane region" description="Helical" evidence="1">
    <location>
        <begin position="100"/>
        <end position="119"/>
    </location>
</feature>
<keyword evidence="1" id="KW-0472">Membrane</keyword>
<dbReference type="RefSeq" id="WP_107933019.1">
    <property type="nucleotide sequence ID" value="NZ_PYWJ01000004.1"/>
</dbReference>
<keyword evidence="1" id="KW-1133">Transmembrane helix</keyword>
<keyword evidence="3" id="KW-1185">Reference proteome</keyword>
<keyword evidence="1" id="KW-0812">Transmembrane</keyword>